<dbReference type="GeneID" id="18559340"/>
<organism evidence="1 2">
    <name type="scientific">Mycobacterium phage Courthouse</name>
    <dbReference type="NCBI Taxonomy" id="2923000"/>
    <lineage>
        <taxon>Viruses</taxon>
        <taxon>Duplodnaviria</taxon>
        <taxon>Heunggongvirae</taxon>
        <taxon>Uroviricota</taxon>
        <taxon>Caudoviricetes</taxon>
        <taxon>Omegavirus</taxon>
        <taxon>Omegavirus courthouse</taxon>
    </lineage>
</organism>
<reference evidence="1 2" key="1">
    <citation type="journal article" date="2012" name="J. Virol.">
        <title>Complete Genome Sequences of 138 Mycobacteriophages.</title>
        <authorList>
            <consortium name="the Science Education Alliance Phage Hunters Advancing Genomics and Evolutionary Science Program"/>
            <consortium name="the KwaZulu-Natal Research Institute for Tuberculosis and HIV Mycobacterial Genetics Course Students"/>
            <consortium name="the Phage Hunters Integrating Research and Education Program"/>
            <person name="Hatfull G.F."/>
        </authorList>
    </citation>
    <scope>NUCLEOTIDE SEQUENCE [LARGE SCALE GENOMIC DNA]</scope>
</reference>
<evidence type="ECO:0000313" key="2">
    <source>
        <dbReference type="Proteomes" id="UP000005860"/>
    </source>
</evidence>
<dbReference type="EMBL" id="JN698997">
    <property type="protein sequence ID" value="AER47919.1"/>
    <property type="molecule type" value="Genomic_DNA"/>
</dbReference>
<accession>G8I5C5</accession>
<gene>
    <name evidence="1" type="primary">68</name>
    <name evidence="1" type="ORF">COURTHOUSE_68</name>
</gene>
<dbReference type="RefSeq" id="YP_009011967.1">
    <property type="nucleotide sequence ID" value="NC_023690.1"/>
</dbReference>
<protein>
    <submittedName>
        <fullName evidence="1">Uncharacterized protein</fullName>
    </submittedName>
</protein>
<evidence type="ECO:0000313" key="1">
    <source>
        <dbReference type="EMBL" id="AER47919.1"/>
    </source>
</evidence>
<sequence>MNIKPGDKVMILVGGPPENLGRIATASYVQHNGDWVIYFGDQDEDEWVYSPCELKKVGSE</sequence>
<proteinExistence type="predicted"/>
<dbReference type="KEGG" id="vg:18559340"/>
<dbReference type="Proteomes" id="UP000005860">
    <property type="component" value="Segment"/>
</dbReference>
<keyword evidence="2" id="KW-1185">Reference proteome</keyword>
<name>G8I5C5_9CAUD</name>